<dbReference type="InterPro" id="IPR002539">
    <property type="entry name" value="MaoC-like_dom"/>
</dbReference>
<dbReference type="EMBL" id="SOCP01000001">
    <property type="protein sequence ID" value="TDV57592.1"/>
    <property type="molecule type" value="Genomic_DNA"/>
</dbReference>
<name>A0A4R7W4X1_9PSEU</name>
<evidence type="ECO:0000259" key="2">
    <source>
        <dbReference type="Pfam" id="PF01575"/>
    </source>
</evidence>
<evidence type="ECO:0000313" key="4">
    <source>
        <dbReference type="Proteomes" id="UP000294927"/>
    </source>
</evidence>
<dbReference type="PANTHER" id="PTHR42993">
    <property type="entry name" value="MAOC-LIKE DEHYDRATASE DOMAIN-CONTAINING PROTEIN"/>
    <property type="match status" value="1"/>
</dbReference>
<dbReference type="InterPro" id="IPR029069">
    <property type="entry name" value="HotDog_dom_sf"/>
</dbReference>
<protein>
    <submittedName>
        <fullName evidence="3">Acyl dehydratase</fullName>
    </submittedName>
</protein>
<comment type="caution">
    <text evidence="3">The sequence shown here is derived from an EMBL/GenBank/DDBJ whole genome shotgun (WGS) entry which is preliminary data.</text>
</comment>
<gene>
    <name evidence="3" type="ORF">CLV71_101463</name>
</gene>
<dbReference type="SUPFAM" id="SSF54637">
    <property type="entry name" value="Thioesterase/thiol ester dehydrase-isomerase"/>
    <property type="match status" value="1"/>
</dbReference>
<dbReference type="Gene3D" id="3.10.129.10">
    <property type="entry name" value="Hotdog Thioesterase"/>
    <property type="match status" value="1"/>
</dbReference>
<dbReference type="RefSeq" id="WP_133900838.1">
    <property type="nucleotide sequence ID" value="NZ_SOCP01000001.1"/>
</dbReference>
<dbReference type="Pfam" id="PF01575">
    <property type="entry name" value="MaoC_dehydratas"/>
    <property type="match status" value="1"/>
</dbReference>
<organism evidence="3 4">
    <name type="scientific">Actinophytocola oryzae</name>
    <dbReference type="NCBI Taxonomy" id="502181"/>
    <lineage>
        <taxon>Bacteria</taxon>
        <taxon>Bacillati</taxon>
        <taxon>Actinomycetota</taxon>
        <taxon>Actinomycetes</taxon>
        <taxon>Pseudonocardiales</taxon>
        <taxon>Pseudonocardiaceae</taxon>
    </lineage>
</organism>
<keyword evidence="4" id="KW-1185">Reference proteome</keyword>
<sequence length="164" mass="17637">MRVFDGAAELAGEVGNDLGACAWRELTQAEVTAFAEATGDLQWIHVDPERAAEGPFGGPVAHGFYLLSLLPALLAEVFTIEGVGAVVNLGVDAVRFHRPVRVGARFRYVATVDAVEVRRRGVADVTLGARLEVADMAEPALTAVLHQMVRPPRRVPQREAATTR</sequence>
<dbReference type="OrthoDB" id="9801735at2"/>
<dbReference type="PANTHER" id="PTHR42993:SF1">
    <property type="entry name" value="MAOC-LIKE DEHYDRATASE DOMAIN-CONTAINING PROTEIN"/>
    <property type="match status" value="1"/>
</dbReference>
<accession>A0A4R7W4X1</accession>
<dbReference type="Proteomes" id="UP000294927">
    <property type="component" value="Unassembled WGS sequence"/>
</dbReference>
<reference evidence="3 4" key="1">
    <citation type="submission" date="2019-03" db="EMBL/GenBank/DDBJ databases">
        <title>Genomic Encyclopedia of Archaeal and Bacterial Type Strains, Phase II (KMG-II): from individual species to whole genera.</title>
        <authorList>
            <person name="Goeker M."/>
        </authorList>
    </citation>
    <scope>NUCLEOTIDE SEQUENCE [LARGE SCALE GENOMIC DNA]</scope>
    <source>
        <strain evidence="3 4">DSM 45499</strain>
    </source>
</reference>
<dbReference type="AlphaFoldDB" id="A0A4R7W4X1"/>
<comment type="similarity">
    <text evidence="1">Belongs to the enoyl-CoA hydratase/isomerase family.</text>
</comment>
<evidence type="ECO:0000313" key="3">
    <source>
        <dbReference type="EMBL" id="TDV57592.1"/>
    </source>
</evidence>
<proteinExistence type="inferred from homology"/>
<evidence type="ECO:0000256" key="1">
    <source>
        <dbReference type="ARBA" id="ARBA00005254"/>
    </source>
</evidence>
<feature type="domain" description="MaoC-like" evidence="2">
    <location>
        <begin position="13"/>
        <end position="121"/>
    </location>
</feature>